<feature type="domain" description="Metallo-beta-lactamase" evidence="2">
    <location>
        <begin position="121"/>
        <end position="324"/>
    </location>
</feature>
<feature type="signal peptide" evidence="1">
    <location>
        <begin position="1"/>
        <end position="19"/>
    </location>
</feature>
<dbReference type="EMBL" id="JAGSPJ010000001">
    <property type="protein sequence ID" value="MBR7799331.1"/>
    <property type="molecule type" value="Genomic_DNA"/>
</dbReference>
<dbReference type="SUPFAM" id="SSF56281">
    <property type="entry name" value="Metallo-hydrolase/oxidoreductase"/>
    <property type="match status" value="1"/>
</dbReference>
<dbReference type="InterPro" id="IPR036866">
    <property type="entry name" value="RibonucZ/Hydroxyglut_hydro"/>
</dbReference>
<evidence type="ECO:0000313" key="4">
    <source>
        <dbReference type="Proteomes" id="UP000678545"/>
    </source>
</evidence>
<dbReference type="AlphaFoldDB" id="A0A941E1N0"/>
<evidence type="ECO:0000259" key="2">
    <source>
        <dbReference type="Pfam" id="PF12706"/>
    </source>
</evidence>
<evidence type="ECO:0000256" key="1">
    <source>
        <dbReference type="SAM" id="SignalP"/>
    </source>
</evidence>
<dbReference type="PROSITE" id="PS51257">
    <property type="entry name" value="PROKAR_LIPOPROTEIN"/>
    <property type="match status" value="1"/>
</dbReference>
<feature type="chain" id="PRO_5036846046" evidence="1">
    <location>
        <begin position="20"/>
        <end position="374"/>
    </location>
</feature>
<dbReference type="PANTHER" id="PTHR15032">
    <property type="entry name" value="N-ACYL-PHOSPHATIDYLETHANOLAMINE-HYDROLYZING PHOSPHOLIPASE D"/>
    <property type="match status" value="1"/>
</dbReference>
<dbReference type="Gene3D" id="3.60.15.10">
    <property type="entry name" value="Ribonuclease Z/Hydroxyacylglutathione hydrolase-like"/>
    <property type="match status" value="1"/>
</dbReference>
<protein>
    <submittedName>
        <fullName evidence="3">MBL fold metallo-hydrolase</fullName>
    </submittedName>
</protein>
<proteinExistence type="predicted"/>
<reference evidence="3" key="1">
    <citation type="submission" date="2021-04" db="EMBL/GenBank/DDBJ databases">
        <title>novel species isolated from subtropical streams in China.</title>
        <authorList>
            <person name="Lu H."/>
        </authorList>
    </citation>
    <scope>NUCLEOTIDE SEQUENCE</scope>
    <source>
        <strain evidence="3">FT137W</strain>
    </source>
</reference>
<comment type="caution">
    <text evidence="3">The sequence shown here is derived from an EMBL/GenBank/DDBJ whole genome shotgun (WGS) entry which is preliminary data.</text>
</comment>
<keyword evidence="4" id="KW-1185">Reference proteome</keyword>
<dbReference type="Pfam" id="PF12706">
    <property type="entry name" value="Lactamase_B_2"/>
    <property type="match status" value="1"/>
</dbReference>
<sequence length="374" mass="42544">MRSHFLRFKLWRSSSISLASLIVLFGCGHPNQVKVSHANDYKQIINQEGRYQNAYPGKQSYPFTCDADCYQQQVTLQCQAENPAEQCRYTGTQPNVQLNSGFKVRWFGHASFEIVTNDGKRVLLDPVSQQFDWPVNWGFHLLRGFSRGLPPGLTNQVLANPDAVLYSHIHYDHFNKADIERIGNRAEYLVPLGFADHFPSGAYQINEMGWYAQHNLAALQIHAVPAHHFSNRILVPLIYDDFGKSSWNGWIIQSQGKSLFFAGDTGYSPHFKDIRRRYGAIDVCLLPIASYYHKEDGERYRNVHTTPEDALSAAVELGCKVMIPWGYGSASWKMGDHSTHSALQRLLTVRQRIHDRPEGQIPLIILNEGEEVTP</sequence>
<dbReference type="RefSeq" id="WP_212674423.1">
    <property type="nucleotide sequence ID" value="NZ_JAGSPJ010000001.1"/>
</dbReference>
<dbReference type="InterPro" id="IPR001279">
    <property type="entry name" value="Metallo-B-lactamas"/>
</dbReference>
<dbReference type="PANTHER" id="PTHR15032:SF4">
    <property type="entry name" value="N-ACYL-PHOSPHATIDYLETHANOLAMINE-HYDROLYZING PHOSPHOLIPASE D"/>
    <property type="match status" value="1"/>
</dbReference>
<accession>A0A941E1N0</accession>
<organism evidence="3 4">
    <name type="scientific">Undibacterium fentianense</name>
    <dbReference type="NCBI Taxonomy" id="2828728"/>
    <lineage>
        <taxon>Bacteria</taxon>
        <taxon>Pseudomonadati</taxon>
        <taxon>Pseudomonadota</taxon>
        <taxon>Betaproteobacteria</taxon>
        <taxon>Burkholderiales</taxon>
        <taxon>Oxalobacteraceae</taxon>
        <taxon>Undibacterium</taxon>
    </lineage>
</organism>
<dbReference type="GO" id="GO:0005737">
    <property type="term" value="C:cytoplasm"/>
    <property type="evidence" value="ECO:0007669"/>
    <property type="project" value="TreeGrafter"/>
</dbReference>
<keyword evidence="1" id="KW-0732">Signal</keyword>
<gene>
    <name evidence="3" type="ORF">KDM90_04900</name>
</gene>
<evidence type="ECO:0000313" key="3">
    <source>
        <dbReference type="EMBL" id="MBR7799331.1"/>
    </source>
</evidence>
<name>A0A941E1N0_9BURK</name>
<dbReference type="Proteomes" id="UP000678545">
    <property type="component" value="Unassembled WGS sequence"/>
</dbReference>